<name>A0AAV5HYC7_9ROSI</name>
<reference evidence="1 2" key="1">
    <citation type="journal article" date="2021" name="Commun. Biol.">
        <title>The genome of Shorea leprosula (Dipterocarpaceae) highlights the ecological relevance of drought in aseasonal tropical rainforests.</title>
        <authorList>
            <person name="Ng K.K.S."/>
            <person name="Kobayashi M.J."/>
            <person name="Fawcett J.A."/>
            <person name="Hatakeyama M."/>
            <person name="Paape T."/>
            <person name="Ng C.H."/>
            <person name="Ang C.C."/>
            <person name="Tnah L.H."/>
            <person name="Lee C.T."/>
            <person name="Nishiyama T."/>
            <person name="Sese J."/>
            <person name="O'Brien M.J."/>
            <person name="Copetti D."/>
            <person name="Mohd Noor M.I."/>
            <person name="Ong R.C."/>
            <person name="Putra M."/>
            <person name="Sireger I.Z."/>
            <person name="Indrioko S."/>
            <person name="Kosugi Y."/>
            <person name="Izuno A."/>
            <person name="Isagi Y."/>
            <person name="Lee S.L."/>
            <person name="Shimizu K.K."/>
        </authorList>
    </citation>
    <scope>NUCLEOTIDE SEQUENCE [LARGE SCALE GENOMIC DNA]</scope>
    <source>
        <strain evidence="1">214</strain>
    </source>
</reference>
<proteinExistence type="predicted"/>
<dbReference type="EMBL" id="BPVZ01000004">
    <property type="protein sequence ID" value="GKU90494.1"/>
    <property type="molecule type" value="Genomic_DNA"/>
</dbReference>
<organism evidence="1 2">
    <name type="scientific">Rubroshorea leprosula</name>
    <dbReference type="NCBI Taxonomy" id="152421"/>
    <lineage>
        <taxon>Eukaryota</taxon>
        <taxon>Viridiplantae</taxon>
        <taxon>Streptophyta</taxon>
        <taxon>Embryophyta</taxon>
        <taxon>Tracheophyta</taxon>
        <taxon>Spermatophyta</taxon>
        <taxon>Magnoliopsida</taxon>
        <taxon>eudicotyledons</taxon>
        <taxon>Gunneridae</taxon>
        <taxon>Pentapetalae</taxon>
        <taxon>rosids</taxon>
        <taxon>malvids</taxon>
        <taxon>Malvales</taxon>
        <taxon>Dipterocarpaceae</taxon>
        <taxon>Rubroshorea</taxon>
    </lineage>
</organism>
<gene>
    <name evidence="1" type="ORF">SLEP1_g4482</name>
</gene>
<comment type="caution">
    <text evidence="1">The sequence shown here is derived from an EMBL/GenBank/DDBJ whole genome shotgun (WGS) entry which is preliminary data.</text>
</comment>
<accession>A0AAV5HYC7</accession>
<dbReference type="AlphaFoldDB" id="A0AAV5HYC7"/>
<protein>
    <submittedName>
        <fullName evidence="1">Uncharacterized protein</fullName>
    </submittedName>
</protein>
<evidence type="ECO:0000313" key="1">
    <source>
        <dbReference type="EMBL" id="GKU90494.1"/>
    </source>
</evidence>
<keyword evidence="2" id="KW-1185">Reference proteome</keyword>
<dbReference type="Proteomes" id="UP001054252">
    <property type="component" value="Unassembled WGS sequence"/>
</dbReference>
<evidence type="ECO:0000313" key="2">
    <source>
        <dbReference type="Proteomes" id="UP001054252"/>
    </source>
</evidence>
<sequence>MRSSLVDLAGLDLHMRSSLVDYFPFDFLRTAYLFPEPAGWPPPDEDLPPRAFCFCFLAPADDWSPPHVKQLNLQHRHIFLDEKCNVE</sequence>